<keyword evidence="6 7" id="KW-0472">Membrane</keyword>
<evidence type="ECO:0000259" key="8">
    <source>
        <dbReference type="Pfam" id="PF04239"/>
    </source>
</evidence>
<geneLocation type="plasmid" evidence="9 10">
    <name>unnamed1</name>
</geneLocation>
<dbReference type="AlphaFoldDB" id="A0A1Q2L4F8"/>
<evidence type="ECO:0000256" key="3">
    <source>
        <dbReference type="ARBA" id="ARBA00022475"/>
    </source>
</evidence>
<evidence type="ECO:0000256" key="6">
    <source>
        <dbReference type="ARBA" id="ARBA00023136"/>
    </source>
</evidence>
<dbReference type="InterPro" id="IPR023090">
    <property type="entry name" value="UPF0702_alpha/beta_dom_sf"/>
</dbReference>
<proteinExistence type="inferred from homology"/>
<dbReference type="PANTHER" id="PTHR34582:SF6">
    <property type="entry name" value="UPF0702 TRANSMEMBRANE PROTEIN YCAP"/>
    <property type="match status" value="1"/>
</dbReference>
<dbReference type="Gene3D" id="3.30.240.20">
    <property type="entry name" value="bsu07140 like domains"/>
    <property type="match status" value="1"/>
</dbReference>
<dbReference type="RefSeq" id="WP_077591165.1">
    <property type="nucleotide sequence ID" value="NZ_CP019641.1"/>
</dbReference>
<evidence type="ECO:0000256" key="1">
    <source>
        <dbReference type="ARBA" id="ARBA00004651"/>
    </source>
</evidence>
<organism evidence="9 10">
    <name type="scientific">Planococcus lenghuensis</name>
    <dbReference type="NCBI Taxonomy" id="2213202"/>
    <lineage>
        <taxon>Bacteria</taxon>
        <taxon>Bacillati</taxon>
        <taxon>Bacillota</taxon>
        <taxon>Bacilli</taxon>
        <taxon>Bacillales</taxon>
        <taxon>Caryophanaceae</taxon>
        <taxon>Planococcus</taxon>
    </lineage>
</organism>
<keyword evidence="10" id="KW-1185">Reference proteome</keyword>
<name>A0A1Q2L4F8_9BACL</name>
<keyword evidence="4 7" id="KW-0812">Transmembrane</keyword>
<sequence length="174" mass="19427">MLEVLLYDDWSFISRVILISLLSIPFLLIVKQLGKASVAKMNIVNAISGTIYGIVLARMFITPDISIAATVLLLLALTLLLFVGVKFKRHPVPLQSLAKADPSFLYLEGEFNELLLNQNQLKKEDLRRAMYLQGLESFEQVQAILLDPDGSISVVKKDATQASVLSNKVQRKNR</sequence>
<keyword evidence="9" id="KW-0614">Plasmid</keyword>
<dbReference type="GO" id="GO:0005886">
    <property type="term" value="C:plasma membrane"/>
    <property type="evidence" value="ECO:0007669"/>
    <property type="project" value="UniProtKB-SubCell"/>
</dbReference>
<dbReference type="KEGG" id="pmar:B0X71_19215"/>
<dbReference type="Pfam" id="PF04239">
    <property type="entry name" value="DUF421"/>
    <property type="match status" value="1"/>
</dbReference>
<dbReference type="PANTHER" id="PTHR34582">
    <property type="entry name" value="UPF0702 TRANSMEMBRANE PROTEIN YCAP"/>
    <property type="match status" value="1"/>
</dbReference>
<evidence type="ECO:0000313" key="10">
    <source>
        <dbReference type="Proteomes" id="UP000188184"/>
    </source>
</evidence>
<dbReference type="Proteomes" id="UP000188184">
    <property type="component" value="Plasmid unnamed1"/>
</dbReference>
<evidence type="ECO:0000256" key="2">
    <source>
        <dbReference type="ARBA" id="ARBA00006448"/>
    </source>
</evidence>
<evidence type="ECO:0000313" key="9">
    <source>
        <dbReference type="EMBL" id="AQQ55306.1"/>
    </source>
</evidence>
<evidence type="ECO:0000256" key="7">
    <source>
        <dbReference type="SAM" id="Phobius"/>
    </source>
</evidence>
<feature type="transmembrane region" description="Helical" evidence="7">
    <location>
        <begin position="67"/>
        <end position="85"/>
    </location>
</feature>
<comment type="subcellular location">
    <subcellularLocation>
        <location evidence="1">Cell membrane</location>
        <topology evidence="1">Multi-pass membrane protein</topology>
    </subcellularLocation>
</comment>
<dbReference type="InterPro" id="IPR007353">
    <property type="entry name" value="DUF421"/>
</dbReference>
<feature type="transmembrane region" description="Helical" evidence="7">
    <location>
        <begin position="42"/>
        <end position="61"/>
    </location>
</feature>
<keyword evidence="3" id="KW-1003">Cell membrane</keyword>
<reference evidence="9 10" key="1">
    <citation type="submission" date="2017-02" db="EMBL/GenBank/DDBJ databases">
        <title>The complete genomic sequence of a novel cold adapted crude oil-degrading bacterium Planococcus qaidamina Y42.</title>
        <authorList>
            <person name="Yang R."/>
        </authorList>
    </citation>
    <scope>NUCLEOTIDE SEQUENCE [LARGE SCALE GENOMIC DNA]</scope>
    <source>
        <strain evidence="9 10">Y42</strain>
        <plasmid evidence="9 10">unnamed1</plasmid>
    </source>
</reference>
<evidence type="ECO:0000256" key="5">
    <source>
        <dbReference type="ARBA" id="ARBA00022989"/>
    </source>
</evidence>
<comment type="similarity">
    <text evidence="2">Belongs to the UPF0702 family.</text>
</comment>
<evidence type="ECO:0000256" key="4">
    <source>
        <dbReference type="ARBA" id="ARBA00022692"/>
    </source>
</evidence>
<accession>A0A1Q2L4F8</accession>
<gene>
    <name evidence="9" type="ORF">B0X71_19215</name>
</gene>
<keyword evidence="5 7" id="KW-1133">Transmembrane helix</keyword>
<protein>
    <recommendedName>
        <fullName evidence="8">YetF C-terminal domain-containing protein</fullName>
    </recommendedName>
</protein>
<feature type="domain" description="YetF C-terminal" evidence="8">
    <location>
        <begin position="94"/>
        <end position="160"/>
    </location>
</feature>
<dbReference type="EMBL" id="CP019641">
    <property type="protein sequence ID" value="AQQ55306.1"/>
    <property type="molecule type" value="Genomic_DNA"/>
</dbReference>
<feature type="transmembrane region" description="Helical" evidence="7">
    <location>
        <begin position="12"/>
        <end position="30"/>
    </location>
</feature>